<dbReference type="AlphaFoldDB" id="W9RH04"/>
<keyword evidence="2" id="KW-1185">Reference proteome</keyword>
<gene>
    <name evidence="1" type="ORF">L484_025646</name>
</gene>
<dbReference type="Proteomes" id="UP000030645">
    <property type="component" value="Unassembled WGS sequence"/>
</dbReference>
<name>W9RH04_9ROSA</name>
<sequence>MLVSVDPVELAPWSVVTLLVIAPTGNRNCPYRCRVKPTPNQNPTPHHTANPISQPLWEWDYALTFAHQPYIYIIPTKRWGFLELVLALHQHVY</sequence>
<evidence type="ECO:0000313" key="2">
    <source>
        <dbReference type="Proteomes" id="UP000030645"/>
    </source>
</evidence>
<organism evidence="1 2">
    <name type="scientific">Morus notabilis</name>
    <dbReference type="NCBI Taxonomy" id="981085"/>
    <lineage>
        <taxon>Eukaryota</taxon>
        <taxon>Viridiplantae</taxon>
        <taxon>Streptophyta</taxon>
        <taxon>Embryophyta</taxon>
        <taxon>Tracheophyta</taxon>
        <taxon>Spermatophyta</taxon>
        <taxon>Magnoliopsida</taxon>
        <taxon>eudicotyledons</taxon>
        <taxon>Gunneridae</taxon>
        <taxon>Pentapetalae</taxon>
        <taxon>rosids</taxon>
        <taxon>fabids</taxon>
        <taxon>Rosales</taxon>
        <taxon>Moraceae</taxon>
        <taxon>Moreae</taxon>
        <taxon>Morus</taxon>
    </lineage>
</organism>
<proteinExistence type="predicted"/>
<accession>W9RH04</accession>
<evidence type="ECO:0000313" key="1">
    <source>
        <dbReference type="EMBL" id="EXB76288.1"/>
    </source>
</evidence>
<dbReference type="EMBL" id="KE344715">
    <property type="protein sequence ID" value="EXB76288.1"/>
    <property type="molecule type" value="Genomic_DNA"/>
</dbReference>
<reference evidence="2" key="1">
    <citation type="submission" date="2013-01" db="EMBL/GenBank/DDBJ databases">
        <title>Draft Genome Sequence of a Mulberry Tree, Morus notabilis C.K. Schneid.</title>
        <authorList>
            <person name="He N."/>
            <person name="Zhao S."/>
        </authorList>
    </citation>
    <scope>NUCLEOTIDE SEQUENCE</scope>
</reference>
<protein>
    <submittedName>
        <fullName evidence="1">Uncharacterized protein</fullName>
    </submittedName>
</protein>